<feature type="domain" description="Tn3 transposase DDE" evidence="5">
    <location>
        <begin position="568"/>
        <end position="954"/>
    </location>
</feature>
<feature type="domain" description="DUF4158" evidence="6">
    <location>
        <begin position="14"/>
        <end position="159"/>
    </location>
</feature>
<dbReference type="Proteomes" id="UP001595693">
    <property type="component" value="Unassembled WGS sequence"/>
</dbReference>
<evidence type="ECO:0000313" key="7">
    <source>
        <dbReference type="EMBL" id="MFC3936600.1"/>
    </source>
</evidence>
<comment type="similarity">
    <text evidence="1">Belongs to the transposase 7 family.</text>
</comment>
<evidence type="ECO:0000313" key="8">
    <source>
        <dbReference type="Proteomes" id="UP001595693"/>
    </source>
</evidence>
<dbReference type="Pfam" id="PF01526">
    <property type="entry name" value="DDE_Tnp_Tn3"/>
    <property type="match status" value="1"/>
</dbReference>
<keyword evidence="8" id="KW-1185">Reference proteome</keyword>
<protein>
    <submittedName>
        <fullName evidence="7">Tn3 family transposase</fullName>
    </submittedName>
</protein>
<dbReference type="Pfam" id="PF13700">
    <property type="entry name" value="DUF4158"/>
    <property type="match status" value="1"/>
</dbReference>
<evidence type="ECO:0000259" key="6">
    <source>
        <dbReference type="Pfam" id="PF13700"/>
    </source>
</evidence>
<evidence type="ECO:0000256" key="2">
    <source>
        <dbReference type="ARBA" id="ARBA00022578"/>
    </source>
</evidence>
<gene>
    <name evidence="7" type="ORF">ACFOW3_18430</name>
</gene>
<organism evidence="7 8">
    <name type="scientific">Acidovorax facilis</name>
    <dbReference type="NCBI Taxonomy" id="12917"/>
    <lineage>
        <taxon>Bacteria</taxon>
        <taxon>Pseudomonadati</taxon>
        <taxon>Pseudomonadota</taxon>
        <taxon>Betaproteobacteria</taxon>
        <taxon>Burkholderiales</taxon>
        <taxon>Comamonadaceae</taxon>
        <taxon>Acidovorax</taxon>
    </lineage>
</organism>
<keyword evidence="4" id="KW-0233">DNA recombination</keyword>
<keyword evidence="2" id="KW-0815">Transposition</keyword>
<dbReference type="NCBIfam" id="NF033527">
    <property type="entry name" value="transpos_Tn3"/>
    <property type="match status" value="1"/>
</dbReference>
<proteinExistence type="inferred from homology"/>
<keyword evidence="3" id="KW-0238">DNA-binding</keyword>
<dbReference type="InterPro" id="IPR047653">
    <property type="entry name" value="Tn3-like_transpos"/>
</dbReference>
<accession>A0ABV8DDK4</accession>
<evidence type="ECO:0000259" key="5">
    <source>
        <dbReference type="Pfam" id="PF01526"/>
    </source>
</evidence>
<evidence type="ECO:0000256" key="1">
    <source>
        <dbReference type="ARBA" id="ARBA00009402"/>
    </source>
</evidence>
<sequence>MANYELRYVGVDSLPVRLSEFDVQQYFRLSAADVAAINERFRADRRTAVAVLLVFLRACGRPLDRFSALPKMLLAHVGEALGVQPPTIATLRSLYTRRQTLYEHQLWLKDYLGLKDIDQAGSDLLVSYLSAQANEVNSVDELVTAANHWLYERKLLILGDRQVRDLARQCHAGVDAAILKAIKAVIPGNAIARCQSVVFGLHKGGSFTVLEWLKTPPKRHSPTTLAETLEKIRFLKSLEVHTWTFESIPLEKQRGYAQAIQARRPAKTRELKASSQTIELVFFLRISLLELTDMVIYQSGRRVSDLVRQAYDKTQTRQARSSVEYRERLVSIKTLVDDTSRSAEERLASIGELVADVARAANNSHAASVRQMLTEEPTRVRSLLSSLQDLNFQGRPNDNSLKLLISLKDIYAGKLTELPQDQAFPIDKPWRELVDDPDRKKALKAMEACAMVGLRKSLRRGSVWIDHSFSYRERDQMLIAPTDWAKDRERHLSILGMPADADTFLEPLLKHIEVGLQAVADAKQQGKLSVDAQGTLHLPALQALPEEIDPKRTRDLMFKQIGDVQFPDLLLEMDAQTNFSEILLARRARDERELVALYAALIAHGTEIDAKSVAAMTPQLDPDQVSVAMRALEASGRLRRANARVVEFQGRHAIAELWGSGKTASSDMMSLDASKHLWNARVDPRRRTHAAGMYTHVLDQHGIIYDQPIVLNERQAGPAIEGVVRYNDSTDRVRLSLLAVDTHGYTNPTMAISKLLGFDLCPRLRDLAERKLFLPRILEAPEGLDQVLVRDVSLGAIRKGWDELLRLAASIRSGRVSANVALQRFGSAAQGDPVHRAADQLGRLLRTLFLCDYFSNTAFRREIHTILNRGESVHQLQRAVYFGKVSPERGRRRDEMIAISGSHTLLTNLVVAWNTHRMQETVDKWRRSNQKIEDTWLARMGPAHFAHVNFRGMFKFGVSRYADMLLNQTSVPSKRIAI</sequence>
<comment type="caution">
    <text evidence="7">The sequence shown here is derived from an EMBL/GenBank/DDBJ whole genome shotgun (WGS) entry which is preliminary data.</text>
</comment>
<dbReference type="InterPro" id="IPR002513">
    <property type="entry name" value="Tn3_Tnp_DDE_dom"/>
</dbReference>
<evidence type="ECO:0000256" key="3">
    <source>
        <dbReference type="ARBA" id="ARBA00023125"/>
    </source>
</evidence>
<evidence type="ECO:0000256" key="4">
    <source>
        <dbReference type="ARBA" id="ARBA00023172"/>
    </source>
</evidence>
<dbReference type="EMBL" id="JBHSAJ010000055">
    <property type="protein sequence ID" value="MFC3936600.1"/>
    <property type="molecule type" value="Genomic_DNA"/>
</dbReference>
<reference evidence="8" key="1">
    <citation type="journal article" date="2019" name="Int. J. Syst. Evol. Microbiol.">
        <title>The Global Catalogue of Microorganisms (GCM) 10K type strain sequencing project: providing services to taxonomists for standard genome sequencing and annotation.</title>
        <authorList>
            <consortium name="The Broad Institute Genomics Platform"/>
            <consortium name="The Broad Institute Genome Sequencing Center for Infectious Disease"/>
            <person name="Wu L."/>
            <person name="Ma J."/>
        </authorList>
    </citation>
    <scope>NUCLEOTIDE SEQUENCE [LARGE SCALE GENOMIC DNA]</scope>
    <source>
        <strain evidence="8">CCUG 2113</strain>
    </source>
</reference>
<dbReference type="InterPro" id="IPR025296">
    <property type="entry name" value="DUF4158"/>
</dbReference>
<name>A0ABV8DDK4_9BURK</name>
<dbReference type="RefSeq" id="WP_252635760.1">
    <property type="nucleotide sequence ID" value="NZ_JAMXAX010000068.1"/>
</dbReference>